<dbReference type="CDD" id="cd16449">
    <property type="entry name" value="RING-HC"/>
    <property type="match status" value="1"/>
</dbReference>
<dbReference type="Proteomes" id="UP001159405">
    <property type="component" value="Unassembled WGS sequence"/>
</dbReference>
<evidence type="ECO:0000256" key="3">
    <source>
        <dbReference type="ARBA" id="ARBA00022833"/>
    </source>
</evidence>
<feature type="compositionally biased region" description="Acidic residues" evidence="4">
    <location>
        <begin position="139"/>
        <end position="149"/>
    </location>
</feature>
<organism evidence="6 7">
    <name type="scientific">Porites lobata</name>
    <dbReference type="NCBI Taxonomy" id="104759"/>
    <lineage>
        <taxon>Eukaryota</taxon>
        <taxon>Metazoa</taxon>
        <taxon>Cnidaria</taxon>
        <taxon>Anthozoa</taxon>
        <taxon>Hexacorallia</taxon>
        <taxon>Scleractinia</taxon>
        <taxon>Fungiina</taxon>
        <taxon>Poritidae</taxon>
        <taxon>Porites</taxon>
    </lineage>
</organism>
<evidence type="ECO:0000256" key="1">
    <source>
        <dbReference type="ARBA" id="ARBA00022723"/>
    </source>
</evidence>
<feature type="domain" description="Zinc finger C3HC4 RING-type" evidence="5">
    <location>
        <begin position="209"/>
        <end position="235"/>
    </location>
</feature>
<keyword evidence="1" id="KW-0479">Metal-binding</keyword>
<evidence type="ECO:0000313" key="7">
    <source>
        <dbReference type="Proteomes" id="UP001159405"/>
    </source>
</evidence>
<feature type="non-terminal residue" evidence="6">
    <location>
        <position position="240"/>
    </location>
</feature>
<dbReference type="EMBL" id="CALNXK010000333">
    <property type="protein sequence ID" value="CAH3182823.1"/>
    <property type="molecule type" value="Genomic_DNA"/>
</dbReference>
<feature type="region of interest" description="Disordered" evidence="4">
    <location>
        <begin position="91"/>
        <end position="116"/>
    </location>
</feature>
<evidence type="ECO:0000259" key="5">
    <source>
        <dbReference type="Pfam" id="PF00097"/>
    </source>
</evidence>
<reference evidence="6 7" key="1">
    <citation type="submission" date="2022-05" db="EMBL/GenBank/DDBJ databases">
        <authorList>
            <consortium name="Genoscope - CEA"/>
            <person name="William W."/>
        </authorList>
    </citation>
    <scope>NUCLEOTIDE SEQUENCE [LARGE SCALE GENOMIC DNA]</scope>
</reference>
<keyword evidence="7" id="KW-1185">Reference proteome</keyword>
<dbReference type="InterPro" id="IPR013083">
    <property type="entry name" value="Znf_RING/FYVE/PHD"/>
</dbReference>
<accession>A0ABN8RZD6</accession>
<gene>
    <name evidence="6" type="ORF">PLOB_00027537</name>
</gene>
<keyword evidence="2" id="KW-0863">Zinc-finger</keyword>
<feature type="compositionally biased region" description="Acidic residues" evidence="4">
    <location>
        <begin position="160"/>
        <end position="190"/>
    </location>
</feature>
<feature type="region of interest" description="Disordered" evidence="4">
    <location>
        <begin position="133"/>
        <end position="200"/>
    </location>
</feature>
<dbReference type="Gene3D" id="3.30.40.10">
    <property type="entry name" value="Zinc/RING finger domain, C3HC4 (zinc finger)"/>
    <property type="match status" value="1"/>
</dbReference>
<feature type="region of interest" description="Disordered" evidence="4">
    <location>
        <begin position="36"/>
        <end position="73"/>
    </location>
</feature>
<sequence length="240" mass="28000">MDIRADICPTFSTFMTWAISHGRHRCNLRHPSYRYLERPKQKASSPQPANEEPKPRQPNSYATVLAKNKPPEPKKFFVDLRSDLITKNTLEEEWPALGSPEQGLPIKGPDERSKATADQLENDRLFAEIQDSEYTQFSEYDENDEDNYNPEEQNEKTSGENEEDNYNQEEESYDDNDGDNCNPEEQEEETNEKNEFQASRTLPKISRKCDICMDRPKDATLVCGHRYCYQCALQMRLDER</sequence>
<protein>
    <recommendedName>
        <fullName evidence="5">Zinc finger C3HC4 RING-type domain-containing protein</fullName>
    </recommendedName>
</protein>
<name>A0ABN8RZD6_9CNID</name>
<proteinExistence type="predicted"/>
<keyword evidence="3" id="KW-0862">Zinc</keyword>
<comment type="caution">
    <text evidence="6">The sequence shown here is derived from an EMBL/GenBank/DDBJ whole genome shotgun (WGS) entry which is preliminary data.</text>
</comment>
<dbReference type="SUPFAM" id="SSF57850">
    <property type="entry name" value="RING/U-box"/>
    <property type="match status" value="1"/>
</dbReference>
<dbReference type="Pfam" id="PF00097">
    <property type="entry name" value="zf-C3HC4"/>
    <property type="match status" value="1"/>
</dbReference>
<evidence type="ECO:0000256" key="2">
    <source>
        <dbReference type="ARBA" id="ARBA00022771"/>
    </source>
</evidence>
<evidence type="ECO:0000256" key="4">
    <source>
        <dbReference type="SAM" id="MobiDB-lite"/>
    </source>
</evidence>
<dbReference type="InterPro" id="IPR018957">
    <property type="entry name" value="Znf_C3HC4_RING-type"/>
</dbReference>
<evidence type="ECO:0000313" key="6">
    <source>
        <dbReference type="EMBL" id="CAH3182823.1"/>
    </source>
</evidence>